<dbReference type="Pfam" id="PF01613">
    <property type="entry name" value="Flavin_Reduct"/>
    <property type="match status" value="1"/>
</dbReference>
<evidence type="ECO:0000256" key="3">
    <source>
        <dbReference type="ARBA" id="ARBA00022643"/>
    </source>
</evidence>
<feature type="domain" description="Flavin reductase like" evidence="5">
    <location>
        <begin position="20"/>
        <end position="171"/>
    </location>
</feature>
<keyword evidence="2" id="KW-0285">Flavoprotein</keyword>
<comment type="cofactor">
    <cofactor evidence="1">
        <name>FMN</name>
        <dbReference type="ChEBI" id="CHEBI:58210"/>
    </cofactor>
</comment>
<organism evidence="6 7">
    <name type="scientific">Streptococcus bovimastitidis</name>
    <dbReference type="NCBI Taxonomy" id="1856638"/>
    <lineage>
        <taxon>Bacteria</taxon>
        <taxon>Bacillati</taxon>
        <taxon>Bacillota</taxon>
        <taxon>Bacilli</taxon>
        <taxon>Lactobacillales</taxon>
        <taxon>Streptococcaceae</taxon>
        <taxon>Streptococcus</taxon>
    </lineage>
</organism>
<evidence type="ECO:0000256" key="2">
    <source>
        <dbReference type="ARBA" id="ARBA00022630"/>
    </source>
</evidence>
<keyword evidence="3" id="KW-0288">FMN</keyword>
<dbReference type="Proteomes" id="UP000182015">
    <property type="component" value="Unassembled WGS sequence"/>
</dbReference>
<dbReference type="GO" id="GO:0016646">
    <property type="term" value="F:oxidoreductase activity, acting on the CH-NH group of donors, NAD or NADP as acceptor"/>
    <property type="evidence" value="ECO:0007669"/>
    <property type="project" value="UniProtKB-ARBA"/>
</dbReference>
<comment type="similarity">
    <text evidence="4">Belongs to the flavoredoxin family.</text>
</comment>
<dbReference type="RefSeq" id="WP_071794138.1">
    <property type="nucleotide sequence ID" value="NZ_LZDD01000002.1"/>
</dbReference>
<dbReference type="EMBL" id="LZDD01000002">
    <property type="protein sequence ID" value="OJF71847.1"/>
    <property type="molecule type" value="Genomic_DNA"/>
</dbReference>
<dbReference type="PANTHER" id="PTHR33798:SF5">
    <property type="entry name" value="FLAVIN REDUCTASE LIKE DOMAIN-CONTAINING PROTEIN"/>
    <property type="match status" value="1"/>
</dbReference>
<accession>A0A1L8MM55</accession>
<evidence type="ECO:0000259" key="5">
    <source>
        <dbReference type="SMART" id="SM00903"/>
    </source>
</evidence>
<evidence type="ECO:0000256" key="4">
    <source>
        <dbReference type="ARBA" id="ARBA00038054"/>
    </source>
</evidence>
<dbReference type="SUPFAM" id="SSF50475">
    <property type="entry name" value="FMN-binding split barrel"/>
    <property type="match status" value="1"/>
</dbReference>
<evidence type="ECO:0000313" key="6">
    <source>
        <dbReference type="EMBL" id="OJF71847.1"/>
    </source>
</evidence>
<dbReference type="GO" id="GO:0010181">
    <property type="term" value="F:FMN binding"/>
    <property type="evidence" value="ECO:0007669"/>
    <property type="project" value="InterPro"/>
</dbReference>
<reference evidence="7" key="1">
    <citation type="submission" date="2016-06" db="EMBL/GenBank/DDBJ databases">
        <authorList>
            <person name="de Vries S.P.W."/>
            <person name="Hadjirin N.F."/>
            <person name="Lay E.M."/>
            <person name="Zadoks R.N."/>
            <person name="Peacock S.J."/>
            <person name="Parkhill J."/>
            <person name="Grant A.J."/>
            <person name="Mcdougall S."/>
            <person name="Holmes M.A."/>
        </authorList>
    </citation>
    <scope>NUCLEOTIDE SEQUENCE [LARGE SCALE GENOMIC DNA]</scope>
    <source>
        <strain evidence="7">NZ1587</strain>
    </source>
</reference>
<dbReference type="Gene3D" id="2.30.110.10">
    <property type="entry name" value="Electron Transport, Fmn-binding Protein, Chain A"/>
    <property type="match status" value="1"/>
</dbReference>
<dbReference type="OrthoDB" id="9794638at2"/>
<gene>
    <name evidence="6" type="ORF">A9Q68_07645</name>
</gene>
<proteinExistence type="inferred from homology"/>
<keyword evidence="7" id="KW-1185">Reference proteome</keyword>
<dbReference type="PANTHER" id="PTHR33798">
    <property type="entry name" value="FLAVOPROTEIN OXYGENASE"/>
    <property type="match status" value="1"/>
</dbReference>
<dbReference type="STRING" id="1856638.A9Q68_07645"/>
<dbReference type="InterPro" id="IPR002563">
    <property type="entry name" value="Flavin_Rdtase-like_dom"/>
</dbReference>
<name>A0A1L8MM55_9STRE</name>
<comment type="caution">
    <text evidence="6">The sequence shown here is derived from an EMBL/GenBank/DDBJ whole genome shotgun (WGS) entry which is preliminary data.</text>
</comment>
<sequence>MISFNSKDLSPKAQYKLMIGSVIPRPIAFLTTQFENGQINLAPFSFYNIVSHKPAIISISVQRQNGQMKDTASNILKQKEAVIHSVTSSNLDAVNQAAKSLGRGQSELALTGMSLVDSSSIKTPGVAEALTRFEAKLYQHVPILDEQNQIIADLLLLQIVHFHIDKKVYQDGCISAQALEPISRLAGSDYAKIGDVFSLERPQ</sequence>
<protein>
    <recommendedName>
        <fullName evidence="5">Flavin reductase like domain-containing protein</fullName>
    </recommendedName>
</protein>
<evidence type="ECO:0000256" key="1">
    <source>
        <dbReference type="ARBA" id="ARBA00001917"/>
    </source>
</evidence>
<dbReference type="SMART" id="SM00903">
    <property type="entry name" value="Flavin_Reduct"/>
    <property type="match status" value="1"/>
</dbReference>
<dbReference type="InterPro" id="IPR012349">
    <property type="entry name" value="Split_barrel_FMN-bd"/>
</dbReference>
<dbReference type="AlphaFoldDB" id="A0A1L8MM55"/>
<evidence type="ECO:0000313" key="7">
    <source>
        <dbReference type="Proteomes" id="UP000182015"/>
    </source>
</evidence>